<sequence>MNTRAAWQRNLKIILALCLFMSVLSGCGAPSVKDTYPLESVSGSGNATSYVYRAAGKTVPEVAQELANSRTPDQMSPESTERMFLVYSDEWYHLQQDPKKSSDTLIEVDTKQYVQQNYSSSFLQGYLVASLLNDLFDTVRGGSYRGYTSRDVYKPPAGGQYHKPTTSEKKAIPPITVDRSGSVIRRGGTGSAVGSGGSIFDRGGQSSPSRGSINRNKGGSIFDSPRKSITKPKTRIGSGKISRRGRR</sequence>
<proteinExistence type="predicted"/>
<protein>
    <submittedName>
        <fullName evidence="3">DUF4247 domain-containing protein</fullName>
    </submittedName>
</protein>
<comment type="caution">
    <text evidence="3">The sequence shown here is derived from an EMBL/GenBank/DDBJ whole genome shotgun (WGS) entry which is preliminary data.</text>
</comment>
<dbReference type="Proteomes" id="UP001580346">
    <property type="component" value="Unassembled WGS sequence"/>
</dbReference>
<dbReference type="EMBL" id="JBHHMI010000001">
    <property type="protein sequence ID" value="MFB5265506.1"/>
    <property type="molecule type" value="Genomic_DNA"/>
</dbReference>
<feature type="compositionally biased region" description="Gly residues" evidence="1">
    <location>
        <begin position="187"/>
        <end position="197"/>
    </location>
</feature>
<feature type="signal peptide" evidence="2">
    <location>
        <begin position="1"/>
        <end position="28"/>
    </location>
</feature>
<keyword evidence="2" id="KW-0732">Signal</keyword>
<organism evidence="3 4">
    <name type="scientific">Paenibacillus enshidis</name>
    <dbReference type="NCBI Taxonomy" id="1458439"/>
    <lineage>
        <taxon>Bacteria</taxon>
        <taxon>Bacillati</taxon>
        <taxon>Bacillota</taxon>
        <taxon>Bacilli</taxon>
        <taxon>Bacillales</taxon>
        <taxon>Paenibacillaceae</taxon>
        <taxon>Paenibacillus</taxon>
    </lineage>
</organism>
<dbReference type="RefSeq" id="WP_375352859.1">
    <property type="nucleotide sequence ID" value="NZ_JBHHMI010000001.1"/>
</dbReference>
<accession>A0ABV5AMW1</accession>
<dbReference type="PROSITE" id="PS51257">
    <property type="entry name" value="PROKAR_LIPOPROTEIN"/>
    <property type="match status" value="1"/>
</dbReference>
<evidence type="ECO:0000313" key="3">
    <source>
        <dbReference type="EMBL" id="MFB5265506.1"/>
    </source>
</evidence>
<evidence type="ECO:0000313" key="4">
    <source>
        <dbReference type="Proteomes" id="UP001580346"/>
    </source>
</evidence>
<reference evidence="3 4" key="1">
    <citation type="submission" date="2024-09" db="EMBL/GenBank/DDBJ databases">
        <title>Paenibacillus zeirhizospherea sp. nov., isolated from surface of the maize (Zea mays) roots in a horticulture field, Hungary.</title>
        <authorList>
            <person name="Marton D."/>
            <person name="Farkas M."/>
            <person name="Bedics A."/>
            <person name="Toth E."/>
            <person name="Tancsics A."/>
            <person name="Boka K."/>
            <person name="Maroti G."/>
            <person name="Kriszt B."/>
            <person name="Cserhati M."/>
        </authorList>
    </citation>
    <scope>NUCLEOTIDE SEQUENCE [LARGE SCALE GENOMIC DNA]</scope>
    <source>
        <strain evidence="3 4">KCTC 33519</strain>
    </source>
</reference>
<keyword evidence="4" id="KW-1185">Reference proteome</keyword>
<gene>
    <name evidence="3" type="ORF">ACE41H_01695</name>
</gene>
<feature type="compositionally biased region" description="Polar residues" evidence="1">
    <location>
        <begin position="204"/>
        <end position="217"/>
    </location>
</feature>
<feature type="chain" id="PRO_5045572172" evidence="2">
    <location>
        <begin position="29"/>
        <end position="247"/>
    </location>
</feature>
<evidence type="ECO:0000256" key="2">
    <source>
        <dbReference type="SAM" id="SignalP"/>
    </source>
</evidence>
<dbReference type="InterPro" id="IPR025341">
    <property type="entry name" value="DUF4247"/>
</dbReference>
<feature type="region of interest" description="Disordered" evidence="1">
    <location>
        <begin position="146"/>
        <end position="247"/>
    </location>
</feature>
<evidence type="ECO:0000256" key="1">
    <source>
        <dbReference type="SAM" id="MobiDB-lite"/>
    </source>
</evidence>
<dbReference type="Pfam" id="PF14042">
    <property type="entry name" value="DUF4247"/>
    <property type="match status" value="1"/>
</dbReference>
<name>A0ABV5AMW1_9BACL</name>